<feature type="chain" id="PRO_5040217485" evidence="1">
    <location>
        <begin position="16"/>
        <end position="40"/>
    </location>
</feature>
<name>A0A9P0NSZ2_ACAOB</name>
<evidence type="ECO:0000313" key="2">
    <source>
        <dbReference type="EMBL" id="CAH1957727.1"/>
    </source>
</evidence>
<evidence type="ECO:0000256" key="1">
    <source>
        <dbReference type="SAM" id="SignalP"/>
    </source>
</evidence>
<evidence type="ECO:0000313" key="3">
    <source>
        <dbReference type="Proteomes" id="UP001152888"/>
    </source>
</evidence>
<accession>A0A9P0NSZ2</accession>
<dbReference type="AlphaFoldDB" id="A0A9P0NSZ2"/>
<proteinExistence type="predicted"/>
<keyword evidence="1" id="KW-0732">Signal</keyword>
<gene>
    <name evidence="2" type="ORF">ACAOBT_LOCUS2261</name>
</gene>
<reference evidence="2" key="1">
    <citation type="submission" date="2022-03" db="EMBL/GenBank/DDBJ databases">
        <authorList>
            <person name="Sayadi A."/>
        </authorList>
    </citation>
    <scope>NUCLEOTIDE SEQUENCE</scope>
</reference>
<protein>
    <submittedName>
        <fullName evidence="2">Uncharacterized protein</fullName>
    </submittedName>
</protein>
<feature type="signal peptide" evidence="1">
    <location>
        <begin position="1"/>
        <end position="15"/>
    </location>
</feature>
<comment type="caution">
    <text evidence="2">The sequence shown here is derived from an EMBL/GenBank/DDBJ whole genome shotgun (WGS) entry which is preliminary data.</text>
</comment>
<keyword evidence="3" id="KW-1185">Reference proteome</keyword>
<dbReference type="Proteomes" id="UP001152888">
    <property type="component" value="Unassembled WGS sequence"/>
</dbReference>
<sequence>MVFALFITFIVLVNTLLLEFSVCSRNNCYLLEDNACAWII</sequence>
<dbReference type="EMBL" id="CAKOFQ010006672">
    <property type="protein sequence ID" value="CAH1957727.1"/>
    <property type="molecule type" value="Genomic_DNA"/>
</dbReference>
<organism evidence="2 3">
    <name type="scientific">Acanthoscelides obtectus</name>
    <name type="common">Bean weevil</name>
    <name type="synonym">Bruchus obtectus</name>
    <dbReference type="NCBI Taxonomy" id="200917"/>
    <lineage>
        <taxon>Eukaryota</taxon>
        <taxon>Metazoa</taxon>
        <taxon>Ecdysozoa</taxon>
        <taxon>Arthropoda</taxon>
        <taxon>Hexapoda</taxon>
        <taxon>Insecta</taxon>
        <taxon>Pterygota</taxon>
        <taxon>Neoptera</taxon>
        <taxon>Endopterygota</taxon>
        <taxon>Coleoptera</taxon>
        <taxon>Polyphaga</taxon>
        <taxon>Cucujiformia</taxon>
        <taxon>Chrysomeloidea</taxon>
        <taxon>Chrysomelidae</taxon>
        <taxon>Bruchinae</taxon>
        <taxon>Bruchini</taxon>
        <taxon>Acanthoscelides</taxon>
    </lineage>
</organism>